<dbReference type="GO" id="GO:0005743">
    <property type="term" value="C:mitochondrial inner membrane"/>
    <property type="evidence" value="ECO:0007669"/>
    <property type="project" value="UniProtKB-SubCell"/>
</dbReference>
<keyword evidence="4 11" id="KW-0679">Respiratory chain</keyword>
<sequence length="120" mass="14046">PAGLPGAMQLRFLIPDESLSLPPPPLFNFCSFWMAATFWVGALFDNGIRQRPILRTGVHRQLLLASLGFSLGYYLRRHANYRFAQRDRELFSYIQQHPEDFKEEETKKFSEVLEKFVPIR</sequence>
<keyword evidence="5" id="KW-0812">Transmembrane</keyword>
<dbReference type="Proteomes" id="UP000008912">
    <property type="component" value="Unassembled WGS sequence"/>
</dbReference>
<keyword evidence="8" id="KW-1133">Transmembrane helix</keyword>
<organism evidence="12 13">
    <name type="scientific">Ailuropoda melanoleuca</name>
    <name type="common">Giant panda</name>
    <dbReference type="NCBI Taxonomy" id="9646"/>
    <lineage>
        <taxon>Eukaryota</taxon>
        <taxon>Metazoa</taxon>
        <taxon>Chordata</taxon>
        <taxon>Craniata</taxon>
        <taxon>Vertebrata</taxon>
        <taxon>Euteleostomi</taxon>
        <taxon>Mammalia</taxon>
        <taxon>Eutheria</taxon>
        <taxon>Laurasiatheria</taxon>
        <taxon>Carnivora</taxon>
        <taxon>Caniformia</taxon>
        <taxon>Ursidae</taxon>
        <taxon>Ailuropoda</taxon>
    </lineage>
</organism>
<evidence type="ECO:0000256" key="2">
    <source>
        <dbReference type="ARBA" id="ARBA00008674"/>
    </source>
</evidence>
<dbReference type="PIRSF" id="PIRSF017834">
    <property type="entry name" value="NADH-UbQ_OxRdtase_b14.5b"/>
    <property type="match status" value="1"/>
</dbReference>
<dbReference type="PANTHER" id="PTHR13099:SF0">
    <property type="entry name" value="NADH DEHYDROGENASE [UBIQUINONE] 1 SUBUNIT C2-RELATED"/>
    <property type="match status" value="1"/>
</dbReference>
<dbReference type="InParanoid" id="A0A7N5P664"/>
<evidence type="ECO:0000256" key="5">
    <source>
        <dbReference type="ARBA" id="ARBA00022692"/>
    </source>
</evidence>
<dbReference type="AlphaFoldDB" id="A0A7N5P664"/>
<keyword evidence="7 11" id="KW-0249">Electron transport</keyword>
<keyword evidence="3 11" id="KW-0813">Transport</keyword>
<evidence type="ECO:0000256" key="8">
    <source>
        <dbReference type="ARBA" id="ARBA00022989"/>
    </source>
</evidence>
<dbReference type="Pfam" id="PF06374">
    <property type="entry name" value="NDUF_C2"/>
    <property type="match status" value="1"/>
</dbReference>
<dbReference type="GO" id="GO:0006120">
    <property type="term" value="P:mitochondrial electron transport, NADH to ubiquinone"/>
    <property type="evidence" value="ECO:0007669"/>
    <property type="project" value="InterPro"/>
</dbReference>
<evidence type="ECO:0000313" key="13">
    <source>
        <dbReference type="Proteomes" id="UP000008912"/>
    </source>
</evidence>
<comment type="similarity">
    <text evidence="2 11">Belongs to the complex I NDUFC2 subunit family.</text>
</comment>
<evidence type="ECO:0000256" key="10">
    <source>
        <dbReference type="ARBA" id="ARBA00023136"/>
    </source>
</evidence>
<reference evidence="12" key="3">
    <citation type="submission" date="2025-09" db="UniProtKB">
        <authorList>
            <consortium name="Ensembl"/>
        </authorList>
    </citation>
    <scope>IDENTIFICATION</scope>
</reference>
<comment type="function">
    <text evidence="11">Accessory subunit of the mitochondrial membrane respiratory chain NADH dehydrogenase (Complex I), that is believed not to be involved in catalysis. Complex I functions in the transfer of electrons from NADH to the respiratory chain. The immediate electron acceptor for the enzyme is believed to be ubiquinone.</text>
</comment>
<keyword evidence="9 11" id="KW-0496">Mitochondrion</keyword>
<keyword evidence="10 11" id="KW-0472">Membrane</keyword>
<name>A0A7N5P664_AILME</name>
<reference evidence="12 13" key="1">
    <citation type="journal article" date="2010" name="Nature">
        <title>The sequence and de novo assembly of the giant panda genome.</title>
        <authorList>
            <person name="Li R."/>
            <person name="Fan W."/>
            <person name="Tian G."/>
            <person name="Zhu H."/>
            <person name="He L."/>
            <person name="Cai J."/>
            <person name="Huang Q."/>
            <person name="Cai Q."/>
            <person name="Li B."/>
            <person name="Bai Y."/>
            <person name="Zhang Z."/>
            <person name="Zhang Y."/>
            <person name="Wang W."/>
            <person name="Li J."/>
            <person name="Wei F."/>
            <person name="Li H."/>
            <person name="Jian M."/>
            <person name="Li J."/>
            <person name="Zhang Z."/>
            <person name="Nielsen R."/>
            <person name="Li D."/>
            <person name="Gu W."/>
            <person name="Yang Z."/>
            <person name="Xuan Z."/>
            <person name="Ryder O.A."/>
            <person name="Leung F.C."/>
            <person name="Zhou Y."/>
            <person name="Cao J."/>
            <person name="Sun X."/>
            <person name="Fu Y."/>
            <person name="Fang X."/>
            <person name="Guo X."/>
            <person name="Wang B."/>
            <person name="Hou R."/>
            <person name="Shen F."/>
            <person name="Mu B."/>
            <person name="Ni P."/>
            <person name="Lin R."/>
            <person name="Qian W."/>
            <person name="Wang G."/>
            <person name="Yu C."/>
            <person name="Nie W."/>
            <person name="Wang J."/>
            <person name="Wu Z."/>
            <person name="Liang H."/>
            <person name="Min J."/>
            <person name="Wu Q."/>
            <person name="Cheng S."/>
            <person name="Ruan J."/>
            <person name="Wang M."/>
            <person name="Shi Z."/>
            <person name="Wen M."/>
            <person name="Liu B."/>
            <person name="Ren X."/>
            <person name="Zheng H."/>
            <person name="Dong D."/>
            <person name="Cook K."/>
            <person name="Shan G."/>
            <person name="Zhang H."/>
            <person name="Kosiol C."/>
            <person name="Xie X."/>
            <person name="Lu Z."/>
            <person name="Zheng H."/>
            <person name="Li Y."/>
            <person name="Steiner C.C."/>
            <person name="Lam T.T."/>
            <person name="Lin S."/>
            <person name="Zhang Q."/>
            <person name="Li G."/>
            <person name="Tian J."/>
            <person name="Gong T."/>
            <person name="Liu H."/>
            <person name="Zhang D."/>
            <person name="Fang L."/>
            <person name="Ye C."/>
            <person name="Zhang J."/>
            <person name="Hu W."/>
            <person name="Xu A."/>
            <person name="Ren Y."/>
            <person name="Zhang G."/>
            <person name="Bruford M.W."/>
            <person name="Li Q."/>
            <person name="Ma L."/>
            <person name="Guo Y."/>
            <person name="An N."/>
            <person name="Hu Y."/>
            <person name="Zheng Y."/>
            <person name="Shi Y."/>
            <person name="Li Z."/>
            <person name="Liu Q."/>
            <person name="Chen Y."/>
            <person name="Zhao J."/>
            <person name="Qu N."/>
            <person name="Zhao S."/>
            <person name="Tian F."/>
            <person name="Wang X."/>
            <person name="Wang H."/>
            <person name="Xu L."/>
            <person name="Liu X."/>
            <person name="Vinar T."/>
            <person name="Wang Y."/>
            <person name="Lam T.W."/>
            <person name="Yiu S.M."/>
            <person name="Liu S."/>
            <person name="Zhang H."/>
            <person name="Li D."/>
            <person name="Huang Y."/>
            <person name="Wang X."/>
            <person name="Yang G."/>
            <person name="Jiang Z."/>
            <person name="Wang J."/>
            <person name="Qin N."/>
            <person name="Li L."/>
            <person name="Li J."/>
            <person name="Bolund L."/>
            <person name="Kristiansen K."/>
            <person name="Wong G.K."/>
            <person name="Olson M."/>
            <person name="Zhang X."/>
            <person name="Li S."/>
            <person name="Yang H."/>
            <person name="Wang J."/>
            <person name="Wang J."/>
        </authorList>
    </citation>
    <scope>NUCLEOTIDE SEQUENCE [LARGE SCALE GENOMIC DNA]</scope>
</reference>
<dbReference type="Ensembl" id="ENSAMET00000041759.1">
    <property type="protein sequence ID" value="ENSAMEP00000036083.1"/>
    <property type="gene ID" value="ENSAMEG00000027442.1"/>
</dbReference>
<evidence type="ECO:0000313" key="12">
    <source>
        <dbReference type="Ensembl" id="ENSAMEP00000036083.1"/>
    </source>
</evidence>
<evidence type="ECO:0000256" key="11">
    <source>
        <dbReference type="PIRNR" id="PIRNR017834"/>
    </source>
</evidence>
<dbReference type="InterPro" id="IPR009423">
    <property type="entry name" value="NDUC2"/>
</dbReference>
<evidence type="ECO:0000256" key="7">
    <source>
        <dbReference type="ARBA" id="ARBA00022982"/>
    </source>
</evidence>
<dbReference type="GeneTree" id="ENSGT00390000010352"/>
<protein>
    <recommendedName>
        <fullName evidence="11">NADH dehydrogenase [ubiquinone] 1 subunit C2</fullName>
    </recommendedName>
</protein>
<accession>A0A7N5P664</accession>
<keyword evidence="6 11" id="KW-0999">Mitochondrion inner membrane</keyword>
<evidence type="ECO:0000256" key="9">
    <source>
        <dbReference type="ARBA" id="ARBA00023128"/>
    </source>
</evidence>
<reference evidence="12" key="2">
    <citation type="submission" date="2025-08" db="UniProtKB">
        <authorList>
            <consortium name="Ensembl"/>
        </authorList>
    </citation>
    <scope>IDENTIFICATION</scope>
</reference>
<evidence type="ECO:0000256" key="6">
    <source>
        <dbReference type="ARBA" id="ARBA00022792"/>
    </source>
</evidence>
<keyword evidence="13" id="KW-1185">Reference proteome</keyword>
<evidence type="ECO:0000256" key="3">
    <source>
        <dbReference type="ARBA" id="ARBA00022448"/>
    </source>
</evidence>
<evidence type="ECO:0000256" key="4">
    <source>
        <dbReference type="ARBA" id="ARBA00022660"/>
    </source>
</evidence>
<comment type="subcellular location">
    <subcellularLocation>
        <location evidence="1">Mitochondrion inner membrane</location>
        <topology evidence="1">Single-pass membrane protein</topology>
        <orientation evidence="1">Matrix side</orientation>
    </subcellularLocation>
</comment>
<proteinExistence type="inferred from homology"/>
<evidence type="ECO:0000256" key="1">
    <source>
        <dbReference type="ARBA" id="ARBA00004298"/>
    </source>
</evidence>
<dbReference type="PANTHER" id="PTHR13099">
    <property type="entry name" value="NADH-UBIQUINONE OXIDOREDUCTASE SUBUNIT B14.5B"/>
    <property type="match status" value="1"/>
</dbReference>